<dbReference type="OrthoDB" id="9804152at2"/>
<keyword evidence="3 6" id="KW-0812">Transmembrane</keyword>
<evidence type="ECO:0000256" key="2">
    <source>
        <dbReference type="ARBA" id="ARBA00008854"/>
    </source>
</evidence>
<name>A0A364NST8_9PROT</name>
<dbReference type="RefSeq" id="WP_112147516.1">
    <property type="nucleotide sequence ID" value="NZ_PGTO01000053.1"/>
</dbReference>
<dbReference type="Proteomes" id="UP000251075">
    <property type="component" value="Unassembled WGS sequence"/>
</dbReference>
<reference evidence="7 8" key="1">
    <citation type="submission" date="2017-11" db="EMBL/GenBank/DDBJ databases">
        <title>Draft genome sequence of magnetotactic bacterium Magnetospirillum kuznetsovii LBB-42.</title>
        <authorList>
            <person name="Grouzdev D.S."/>
            <person name="Rysina M.S."/>
            <person name="Baslerov R.V."/>
            <person name="Koziaeva V."/>
        </authorList>
    </citation>
    <scope>NUCLEOTIDE SEQUENCE [LARGE SCALE GENOMIC DNA]</scope>
    <source>
        <strain evidence="7 8">LBB-42</strain>
    </source>
</reference>
<sequence>MALGDANVGSAPGVDFSALQRVKQSEELLAQLYVVDESPRRLGRGPVHVLMVVSVLSVVAFITTLLMRYNTFVTMSEETQAKRSNYEVMIQRRDNLFGNLVKLTLNHAALEHSIFSHTSDKRTEGVEAGKGGPIGSALEQLMKQGGIGKLLGDVGGGKALLGADGGFGAALGRLMAVVEQYPTIQSVDTYKHMMTSLVEMEDRIATRREEYNGAASTYNIEITKWPWNYLAFITGFKRAEYFQEKPSGDTPIITPQLFQELLPLNHAQEIKK</sequence>
<dbReference type="PANTHER" id="PTHR34478">
    <property type="entry name" value="PROTEIN LEMA"/>
    <property type="match status" value="1"/>
</dbReference>
<dbReference type="Gene3D" id="1.20.1440.20">
    <property type="entry name" value="LemA-like domain"/>
    <property type="match status" value="1"/>
</dbReference>
<dbReference type="Pfam" id="PF04011">
    <property type="entry name" value="LemA"/>
    <property type="match status" value="1"/>
</dbReference>
<dbReference type="InterPro" id="IPR023353">
    <property type="entry name" value="LemA-like_dom_sf"/>
</dbReference>
<comment type="caution">
    <text evidence="7">The sequence shown here is derived from an EMBL/GenBank/DDBJ whole genome shotgun (WGS) entry which is preliminary data.</text>
</comment>
<keyword evidence="8" id="KW-1185">Reference proteome</keyword>
<organism evidence="7 8">
    <name type="scientific">Paramagnetospirillum kuznetsovii</name>
    <dbReference type="NCBI Taxonomy" id="2053833"/>
    <lineage>
        <taxon>Bacteria</taxon>
        <taxon>Pseudomonadati</taxon>
        <taxon>Pseudomonadota</taxon>
        <taxon>Alphaproteobacteria</taxon>
        <taxon>Rhodospirillales</taxon>
        <taxon>Magnetospirillaceae</taxon>
        <taxon>Paramagnetospirillum</taxon>
    </lineage>
</organism>
<dbReference type="PANTHER" id="PTHR34478:SF1">
    <property type="entry name" value="PROTEIN LEMA"/>
    <property type="match status" value="1"/>
</dbReference>
<comment type="subcellular location">
    <subcellularLocation>
        <location evidence="1">Membrane</location>
        <topology evidence="1">Single-pass membrane protein</topology>
    </subcellularLocation>
</comment>
<dbReference type="AlphaFoldDB" id="A0A364NST8"/>
<proteinExistence type="inferred from homology"/>
<protein>
    <submittedName>
        <fullName evidence="7">LemA family protein</fullName>
    </submittedName>
</protein>
<keyword evidence="5 6" id="KW-0472">Membrane</keyword>
<evidence type="ECO:0000256" key="3">
    <source>
        <dbReference type="ARBA" id="ARBA00022692"/>
    </source>
</evidence>
<dbReference type="GO" id="GO:0016020">
    <property type="term" value="C:membrane"/>
    <property type="evidence" value="ECO:0007669"/>
    <property type="project" value="UniProtKB-SubCell"/>
</dbReference>
<accession>A0A364NST8</accession>
<dbReference type="EMBL" id="PGTO01000053">
    <property type="protein sequence ID" value="RAU19975.1"/>
    <property type="molecule type" value="Genomic_DNA"/>
</dbReference>
<feature type="transmembrane region" description="Helical" evidence="6">
    <location>
        <begin position="47"/>
        <end position="67"/>
    </location>
</feature>
<evidence type="ECO:0000256" key="4">
    <source>
        <dbReference type="ARBA" id="ARBA00022989"/>
    </source>
</evidence>
<dbReference type="NCBIfam" id="NF040966">
    <property type="entry name" value="MamQ"/>
    <property type="match status" value="1"/>
</dbReference>
<dbReference type="SUPFAM" id="SSF140478">
    <property type="entry name" value="LemA-like"/>
    <property type="match status" value="1"/>
</dbReference>
<dbReference type="InterPro" id="IPR007156">
    <property type="entry name" value="MamQ_LemA"/>
</dbReference>
<evidence type="ECO:0000256" key="1">
    <source>
        <dbReference type="ARBA" id="ARBA00004167"/>
    </source>
</evidence>
<gene>
    <name evidence="7" type="ORF">CU669_20890</name>
</gene>
<evidence type="ECO:0000313" key="8">
    <source>
        <dbReference type="Proteomes" id="UP000251075"/>
    </source>
</evidence>
<evidence type="ECO:0000313" key="7">
    <source>
        <dbReference type="EMBL" id="RAU19975.1"/>
    </source>
</evidence>
<comment type="similarity">
    <text evidence="2">Belongs to the LemA family.</text>
</comment>
<evidence type="ECO:0000256" key="6">
    <source>
        <dbReference type="SAM" id="Phobius"/>
    </source>
</evidence>
<keyword evidence="4 6" id="KW-1133">Transmembrane helix</keyword>
<evidence type="ECO:0000256" key="5">
    <source>
        <dbReference type="ARBA" id="ARBA00023136"/>
    </source>
</evidence>